<dbReference type="InterPro" id="IPR011048">
    <property type="entry name" value="Haem_d1_sf"/>
</dbReference>
<gene>
    <name evidence="4" type="ORF">MTBPR1_30056</name>
</gene>
<dbReference type="InterPro" id="IPR015943">
    <property type="entry name" value="WD40/YVTN_repeat-like_dom_sf"/>
</dbReference>
<sequence>MQKTLFSIAVAATAIMSISAFAEPFIYVAAGSANKVLVIDSENNQVVNEFDGIRNPHALAITPDGEYVITASLAAKKNEMGKMEGTLFVIHPEHGHIMSTRSLPGMVHHQAIKPTGRYVVSTHPTLGGVSITDLDGSPNDIFLKTGNGPNYTVFTKDSGRAFISNTGSGTISEVDTVTWKVVRTLDGGPTPEHLALSKDQKKLYSVNAKAGTVSETDIASGKVTRSFSIGKGAHGLDLSEDGQSIYATSKKSGVAVKIDIENETRTEIQLAPSPYHLEALTGTGKVFVSSSKSPKIWVIDAQTFKPVDEIAISGEGHQMVLSATHTD</sequence>
<dbReference type="Gene3D" id="2.130.10.10">
    <property type="entry name" value="YVTN repeat-like/Quinoprotein amine dehydrogenase"/>
    <property type="match status" value="2"/>
</dbReference>
<dbReference type="InterPro" id="IPR048433">
    <property type="entry name" value="YNCE-like_beta-prop"/>
</dbReference>
<reference evidence="4 5" key="1">
    <citation type="submission" date="2016-07" db="EMBL/GenBank/DDBJ databases">
        <authorList>
            <person name="Lefevre C.T."/>
        </authorList>
    </citation>
    <scope>NUCLEOTIDE SEQUENCE [LARGE SCALE GENOMIC DNA]</scope>
    <source>
        <strain evidence="4">PR1</strain>
    </source>
</reference>
<dbReference type="EMBL" id="FLYE01000023">
    <property type="protein sequence ID" value="SCA56686.1"/>
    <property type="molecule type" value="Genomic_DNA"/>
</dbReference>
<evidence type="ECO:0000313" key="5">
    <source>
        <dbReference type="Proteomes" id="UP000231658"/>
    </source>
</evidence>
<feature type="signal peptide" evidence="2">
    <location>
        <begin position="1"/>
        <end position="22"/>
    </location>
</feature>
<dbReference type="AlphaFoldDB" id="A0A1C3RHC8"/>
<evidence type="ECO:0000256" key="2">
    <source>
        <dbReference type="SAM" id="SignalP"/>
    </source>
</evidence>
<accession>A0A1C3RHC8</accession>
<proteinExistence type="predicted"/>
<dbReference type="Proteomes" id="UP000231658">
    <property type="component" value="Unassembled WGS sequence"/>
</dbReference>
<organism evidence="4 5">
    <name type="scientific">Candidatus Terasakiella magnetica</name>
    <dbReference type="NCBI Taxonomy" id="1867952"/>
    <lineage>
        <taxon>Bacteria</taxon>
        <taxon>Pseudomonadati</taxon>
        <taxon>Pseudomonadota</taxon>
        <taxon>Alphaproteobacteria</taxon>
        <taxon>Rhodospirillales</taxon>
        <taxon>Terasakiellaceae</taxon>
        <taxon>Terasakiella</taxon>
    </lineage>
</organism>
<dbReference type="InterPro" id="IPR051200">
    <property type="entry name" value="Host-pathogen_enzymatic-act"/>
</dbReference>
<dbReference type="PANTHER" id="PTHR47197:SF3">
    <property type="entry name" value="DIHYDRO-HEME D1 DEHYDROGENASE"/>
    <property type="match status" value="1"/>
</dbReference>
<evidence type="ECO:0000259" key="3">
    <source>
        <dbReference type="Pfam" id="PF21783"/>
    </source>
</evidence>
<feature type="domain" description="YNCE-like beta-propeller" evidence="3">
    <location>
        <begin position="142"/>
        <end position="236"/>
    </location>
</feature>
<evidence type="ECO:0000256" key="1">
    <source>
        <dbReference type="ARBA" id="ARBA00022729"/>
    </source>
</evidence>
<protein>
    <recommendedName>
        <fullName evidence="3">YNCE-like beta-propeller domain-containing protein</fullName>
    </recommendedName>
</protein>
<feature type="chain" id="PRO_5008680734" description="YNCE-like beta-propeller domain-containing protein" evidence="2">
    <location>
        <begin position="23"/>
        <end position="327"/>
    </location>
</feature>
<evidence type="ECO:0000313" key="4">
    <source>
        <dbReference type="EMBL" id="SCA56686.1"/>
    </source>
</evidence>
<dbReference type="SUPFAM" id="SSF51004">
    <property type="entry name" value="C-terminal (heme d1) domain of cytochrome cd1-nitrite reductase"/>
    <property type="match status" value="1"/>
</dbReference>
<name>A0A1C3RHC8_9PROT</name>
<dbReference type="Pfam" id="PF21783">
    <property type="entry name" value="YNCE"/>
    <property type="match status" value="1"/>
</dbReference>
<keyword evidence="5" id="KW-1185">Reference proteome</keyword>
<dbReference type="PANTHER" id="PTHR47197">
    <property type="entry name" value="PROTEIN NIRF"/>
    <property type="match status" value="1"/>
</dbReference>
<dbReference type="STRING" id="1867952.MTBPR1_30056"/>
<dbReference type="RefSeq" id="WP_069188770.1">
    <property type="nucleotide sequence ID" value="NZ_FLYE01000023.1"/>
</dbReference>
<keyword evidence="1 2" id="KW-0732">Signal</keyword>